<feature type="transmembrane region" description="Helical" evidence="9">
    <location>
        <begin position="6"/>
        <end position="24"/>
    </location>
</feature>
<name>A0A2U1AWE2_9BACT</name>
<evidence type="ECO:0000256" key="3">
    <source>
        <dbReference type="ARBA" id="ARBA00022448"/>
    </source>
</evidence>
<evidence type="ECO:0000256" key="5">
    <source>
        <dbReference type="ARBA" id="ARBA00022692"/>
    </source>
</evidence>
<dbReference type="EMBL" id="QEKI01000006">
    <property type="protein sequence ID" value="PVY40728.1"/>
    <property type="molecule type" value="Genomic_DNA"/>
</dbReference>
<dbReference type="GO" id="GO:0022857">
    <property type="term" value="F:transmembrane transporter activity"/>
    <property type="evidence" value="ECO:0007669"/>
    <property type="project" value="InterPro"/>
</dbReference>
<keyword evidence="5 9" id="KW-0812">Transmembrane</keyword>
<dbReference type="GO" id="GO:0005886">
    <property type="term" value="C:plasma membrane"/>
    <property type="evidence" value="ECO:0007669"/>
    <property type="project" value="TreeGrafter"/>
</dbReference>
<protein>
    <submittedName>
        <fullName evidence="10">SSS family solute:Na+ symporter</fullName>
    </submittedName>
</protein>
<comment type="similarity">
    <text evidence="2 8">Belongs to the sodium:solute symporter (SSF) (TC 2.A.21) family.</text>
</comment>
<keyword evidence="7 9" id="KW-0472">Membrane</keyword>
<feature type="transmembrane region" description="Helical" evidence="9">
    <location>
        <begin position="492"/>
        <end position="510"/>
    </location>
</feature>
<dbReference type="InterPro" id="IPR038377">
    <property type="entry name" value="Na/Glc_symporter_sf"/>
</dbReference>
<dbReference type="CDD" id="cd10322">
    <property type="entry name" value="SLC5sbd"/>
    <property type="match status" value="1"/>
</dbReference>
<feature type="transmembrane region" description="Helical" evidence="9">
    <location>
        <begin position="153"/>
        <end position="172"/>
    </location>
</feature>
<dbReference type="OrthoDB" id="9814523at2"/>
<evidence type="ECO:0000256" key="8">
    <source>
        <dbReference type="RuleBase" id="RU362091"/>
    </source>
</evidence>
<feature type="transmembrane region" description="Helical" evidence="9">
    <location>
        <begin position="391"/>
        <end position="409"/>
    </location>
</feature>
<comment type="caution">
    <text evidence="10">The sequence shown here is derived from an EMBL/GenBank/DDBJ whole genome shotgun (WGS) entry which is preliminary data.</text>
</comment>
<dbReference type="PROSITE" id="PS00457">
    <property type="entry name" value="NA_SOLUT_SYMP_2"/>
    <property type="match status" value="1"/>
</dbReference>
<comment type="subcellular location">
    <subcellularLocation>
        <location evidence="1">Membrane</location>
        <topology evidence="1">Multi-pass membrane protein</topology>
    </subcellularLocation>
</comment>
<organism evidence="10 11">
    <name type="scientific">Pontibacter virosus</name>
    <dbReference type="NCBI Taxonomy" id="1765052"/>
    <lineage>
        <taxon>Bacteria</taxon>
        <taxon>Pseudomonadati</taxon>
        <taxon>Bacteroidota</taxon>
        <taxon>Cytophagia</taxon>
        <taxon>Cytophagales</taxon>
        <taxon>Hymenobacteraceae</taxon>
        <taxon>Pontibacter</taxon>
    </lineage>
</organism>
<accession>A0A2U1AWE2</accession>
<keyword evidence="4" id="KW-1003">Cell membrane</keyword>
<dbReference type="Gene3D" id="1.20.1730.10">
    <property type="entry name" value="Sodium/glucose cotransporter"/>
    <property type="match status" value="1"/>
</dbReference>
<evidence type="ECO:0000313" key="10">
    <source>
        <dbReference type="EMBL" id="PVY40728.1"/>
    </source>
</evidence>
<feature type="transmembrane region" description="Helical" evidence="9">
    <location>
        <begin position="114"/>
        <end position="133"/>
    </location>
</feature>
<feature type="transmembrane region" description="Helical" evidence="9">
    <location>
        <begin position="340"/>
        <end position="359"/>
    </location>
</feature>
<reference evidence="10 11" key="1">
    <citation type="submission" date="2018-04" db="EMBL/GenBank/DDBJ databases">
        <title>Genomic Encyclopedia of Type Strains, Phase IV (KMG-IV): sequencing the most valuable type-strain genomes for metagenomic binning, comparative biology and taxonomic classification.</title>
        <authorList>
            <person name="Goeker M."/>
        </authorList>
    </citation>
    <scope>NUCLEOTIDE SEQUENCE [LARGE SCALE GENOMIC DNA]</scope>
    <source>
        <strain evidence="10 11">DSM 100231</strain>
    </source>
</reference>
<feature type="transmembrane region" description="Helical" evidence="9">
    <location>
        <begin position="74"/>
        <end position="93"/>
    </location>
</feature>
<feature type="transmembrane region" description="Helical" evidence="9">
    <location>
        <begin position="45"/>
        <end position="68"/>
    </location>
</feature>
<sequence length="536" mass="58133">MHIIDLTIFVLYMLAMLGVGFYFLKKNQGADDYYVGGRNMGSGHIGLSVVATDVGGGFSIGLGGLGFVMGLSGAWMLFTGLLGAWLAAVFLIPKVKRNPAFDKFLTFPQIFGHYFNARVALLAGIISAIGYTGFTSSQILAGAKLASGTFINLDLNTALLIMGIIAVVYTVMGGMKAVIYTDTVQWAILMGGLIFIGIPVSFLAIGGGVEQIGFGQLTDLAWLSSQSGRSMDAIRSTLPAEFLTLTNITWQQIVNWAITIIPIWFVGMTLYQRIYACRDEKTAKRAWYLAGLFEWPIMAFMGVSLGILARVAAEQGMFEALGVGAAAVDPESGLPMLLRSVLPVGLMGLMLSAYFSAILSTADSCLMASSGNIVTDVIGHFTKTDPDSPKMLRLSQLVTFLVGAFALWLATTMTNVLDLMLYSYAFMVSGLFVPIIGALFWKRRSSVGAFWAMLVGGATTILLQITMNTEGLVNMPWLDLSFRLPYDLDPNLFGLTAALVLYITLTILYPNKTKKEKWQKTIPSNTRFIRQATTSN</sequence>
<evidence type="ECO:0000256" key="4">
    <source>
        <dbReference type="ARBA" id="ARBA00022475"/>
    </source>
</evidence>
<evidence type="ECO:0000256" key="1">
    <source>
        <dbReference type="ARBA" id="ARBA00004141"/>
    </source>
</evidence>
<feature type="transmembrane region" description="Helical" evidence="9">
    <location>
        <begin position="184"/>
        <end position="205"/>
    </location>
</feature>
<proteinExistence type="inferred from homology"/>
<dbReference type="PROSITE" id="PS50283">
    <property type="entry name" value="NA_SOLUT_SYMP_3"/>
    <property type="match status" value="1"/>
</dbReference>
<keyword evidence="11" id="KW-1185">Reference proteome</keyword>
<dbReference type="Proteomes" id="UP000245466">
    <property type="component" value="Unassembled WGS sequence"/>
</dbReference>
<evidence type="ECO:0000256" key="2">
    <source>
        <dbReference type="ARBA" id="ARBA00006434"/>
    </source>
</evidence>
<keyword evidence="6 9" id="KW-1133">Transmembrane helix</keyword>
<evidence type="ECO:0000256" key="9">
    <source>
        <dbReference type="SAM" id="Phobius"/>
    </source>
</evidence>
<feature type="transmembrane region" description="Helical" evidence="9">
    <location>
        <begin position="421"/>
        <end position="441"/>
    </location>
</feature>
<dbReference type="GO" id="GO:0046942">
    <property type="term" value="P:carboxylic acid transport"/>
    <property type="evidence" value="ECO:0007669"/>
    <property type="project" value="UniProtKB-ARBA"/>
</dbReference>
<feature type="transmembrane region" description="Helical" evidence="9">
    <location>
        <begin position="448"/>
        <end position="467"/>
    </location>
</feature>
<dbReference type="PANTHER" id="PTHR48086">
    <property type="entry name" value="SODIUM/PROLINE SYMPORTER-RELATED"/>
    <property type="match status" value="1"/>
</dbReference>
<dbReference type="Pfam" id="PF00474">
    <property type="entry name" value="SSF"/>
    <property type="match status" value="1"/>
</dbReference>
<feature type="transmembrane region" description="Helical" evidence="9">
    <location>
        <begin position="253"/>
        <end position="274"/>
    </location>
</feature>
<evidence type="ECO:0000256" key="7">
    <source>
        <dbReference type="ARBA" id="ARBA00023136"/>
    </source>
</evidence>
<evidence type="ECO:0000256" key="6">
    <source>
        <dbReference type="ARBA" id="ARBA00022989"/>
    </source>
</evidence>
<gene>
    <name evidence="10" type="ORF">C8E01_10669</name>
</gene>
<dbReference type="InterPro" id="IPR001734">
    <property type="entry name" value="Na/solute_symporter"/>
</dbReference>
<feature type="transmembrane region" description="Helical" evidence="9">
    <location>
        <begin position="286"/>
        <end position="309"/>
    </location>
</feature>
<dbReference type="PANTHER" id="PTHR48086:SF7">
    <property type="entry name" value="SODIUM-SOLUTE SYMPORTER-RELATED"/>
    <property type="match status" value="1"/>
</dbReference>
<dbReference type="InterPro" id="IPR018212">
    <property type="entry name" value="Na/solute_symporter_CS"/>
</dbReference>
<dbReference type="RefSeq" id="WP_116543459.1">
    <property type="nucleotide sequence ID" value="NZ_QEKI01000006.1"/>
</dbReference>
<dbReference type="InterPro" id="IPR050277">
    <property type="entry name" value="Sodium:Solute_Symporter"/>
</dbReference>
<evidence type="ECO:0000313" key="11">
    <source>
        <dbReference type="Proteomes" id="UP000245466"/>
    </source>
</evidence>
<keyword evidence="3" id="KW-0813">Transport</keyword>
<dbReference type="AlphaFoldDB" id="A0A2U1AWE2"/>